<comment type="caution">
    <text evidence="2">The sequence shown here is derived from an EMBL/GenBank/DDBJ whole genome shotgun (WGS) entry which is preliminary data.</text>
</comment>
<accession>A0ABD1VB69</accession>
<dbReference type="PANTHER" id="PTHR23185:SF0">
    <property type="entry name" value="PROTEIN VIRILIZER HOMOLOG"/>
    <property type="match status" value="1"/>
</dbReference>
<evidence type="ECO:0000256" key="1">
    <source>
        <dbReference type="SAM" id="MobiDB-lite"/>
    </source>
</evidence>
<protein>
    <submittedName>
        <fullName evidence="2">Embryo defective</fullName>
    </submittedName>
</protein>
<evidence type="ECO:0000313" key="2">
    <source>
        <dbReference type="EMBL" id="KAL2534542.1"/>
    </source>
</evidence>
<organism evidence="2 3">
    <name type="scientific">Abeliophyllum distichum</name>
    <dbReference type="NCBI Taxonomy" id="126358"/>
    <lineage>
        <taxon>Eukaryota</taxon>
        <taxon>Viridiplantae</taxon>
        <taxon>Streptophyta</taxon>
        <taxon>Embryophyta</taxon>
        <taxon>Tracheophyta</taxon>
        <taxon>Spermatophyta</taxon>
        <taxon>Magnoliopsida</taxon>
        <taxon>eudicotyledons</taxon>
        <taxon>Gunneridae</taxon>
        <taxon>Pentapetalae</taxon>
        <taxon>asterids</taxon>
        <taxon>lamiids</taxon>
        <taxon>Lamiales</taxon>
        <taxon>Oleaceae</taxon>
        <taxon>Forsythieae</taxon>
        <taxon>Abeliophyllum</taxon>
    </lineage>
</organism>
<keyword evidence="3" id="KW-1185">Reference proteome</keyword>
<feature type="compositionally biased region" description="Low complexity" evidence="1">
    <location>
        <begin position="503"/>
        <end position="519"/>
    </location>
</feature>
<dbReference type="PANTHER" id="PTHR23185">
    <property type="entry name" value="PROTEIN VIRILIZER HOMOLOG"/>
    <property type="match status" value="1"/>
</dbReference>
<feature type="compositionally biased region" description="Polar residues" evidence="1">
    <location>
        <begin position="467"/>
        <end position="479"/>
    </location>
</feature>
<feature type="compositionally biased region" description="Acidic residues" evidence="1">
    <location>
        <begin position="178"/>
        <end position="196"/>
    </location>
</feature>
<dbReference type="AlphaFoldDB" id="A0ABD1VB69"/>
<reference evidence="3" key="1">
    <citation type="submission" date="2024-07" db="EMBL/GenBank/DDBJ databases">
        <title>Two chromosome-level genome assemblies of Korean endemic species Abeliophyllum distichum and Forsythia ovata (Oleaceae).</title>
        <authorList>
            <person name="Jang H."/>
        </authorList>
    </citation>
    <scope>NUCLEOTIDE SEQUENCE [LARGE SCALE GENOMIC DNA]</scope>
</reference>
<evidence type="ECO:0000313" key="3">
    <source>
        <dbReference type="Proteomes" id="UP001604336"/>
    </source>
</evidence>
<feature type="compositionally biased region" description="Polar residues" evidence="1">
    <location>
        <begin position="246"/>
        <end position="255"/>
    </location>
</feature>
<name>A0ABD1VB69_9LAMI</name>
<feature type="region of interest" description="Disordered" evidence="1">
    <location>
        <begin position="498"/>
        <end position="529"/>
    </location>
</feature>
<proteinExistence type="predicted"/>
<feature type="compositionally biased region" description="Low complexity" evidence="1">
    <location>
        <begin position="276"/>
        <end position="287"/>
    </location>
</feature>
<feature type="compositionally biased region" description="Polar residues" evidence="1">
    <location>
        <begin position="520"/>
        <end position="529"/>
    </location>
</feature>
<dbReference type="EMBL" id="JBFOLK010000002">
    <property type="protein sequence ID" value="KAL2534542.1"/>
    <property type="molecule type" value="Genomic_DNA"/>
</dbReference>
<feature type="region of interest" description="Disordered" evidence="1">
    <location>
        <begin position="26"/>
        <end position="361"/>
    </location>
</feature>
<feature type="compositionally biased region" description="Polar residues" evidence="1">
    <location>
        <begin position="290"/>
        <end position="300"/>
    </location>
</feature>
<feature type="region of interest" description="Disordered" evidence="1">
    <location>
        <begin position="440"/>
        <end position="479"/>
    </location>
</feature>
<dbReference type="InterPro" id="IPR026736">
    <property type="entry name" value="Virilizer"/>
</dbReference>
<feature type="compositionally biased region" description="Pro residues" evidence="1">
    <location>
        <begin position="339"/>
        <end position="352"/>
    </location>
</feature>
<feature type="compositionally biased region" description="Polar residues" evidence="1">
    <location>
        <begin position="142"/>
        <end position="161"/>
    </location>
</feature>
<feature type="compositionally biased region" description="Basic and acidic residues" evidence="1">
    <location>
        <begin position="129"/>
        <end position="141"/>
    </location>
</feature>
<feature type="region of interest" description="Disordered" evidence="1">
    <location>
        <begin position="375"/>
        <end position="405"/>
    </location>
</feature>
<dbReference type="Proteomes" id="UP001604336">
    <property type="component" value="Unassembled WGS sequence"/>
</dbReference>
<feature type="compositionally biased region" description="Basic and acidic residues" evidence="1">
    <location>
        <begin position="164"/>
        <end position="177"/>
    </location>
</feature>
<sequence length="573" mass="62421">MDDYSLDEFGDEFFWECPENLRDRLAQTGLPQKRKISSLEGPNRRPRGDNAAAEAITQSTFSRGSVPLAAPSGPTRRDTFRQRKPNTSRPPSMHVDDYVARERNADGTNSNVIAVPRIGSTSGRPPSIHVDEFMARQRERQNSVGSTGTDTTAQVQATPPENTDVEKYSKPQKLKPDLDDDLQGIDIVFDAEESEPDDKLMFPQPDAHLQQPPSVVVEQRSPRSIVEETETDVNEGSHFSRLGTPLASNMDENTPSEFSSRMSASRSELPLTREPSISSGASGSGISTPGYANTPSSTGQLAFGSRAPPAFYSLANFPQSGIPLSGGSQGFYDKKFPLNQPPLPPMPPPPTVSPVLSQTTDTTVQSEYLSVLASNSSLATSSPLPDSRFGRTSLSSPGGSGQGSIPVSLYGNSLVPHHGENLPSISQNLPLSLPPFHSIPPLTQLQPLQPPQIPRPPPQHLRPSIPASPQSEQGVSVLQSPLQVPQLSPAHMYYQARQQDNASHSSQQVEQSRVQHQQVDGTSQQQDSGMSLQEYFKSPEAIQSLLSDRDKLCQLLEEHPKLMQMLQERLGHL</sequence>
<feature type="compositionally biased region" description="Polar residues" evidence="1">
    <location>
        <begin position="375"/>
        <end position="384"/>
    </location>
</feature>
<feature type="compositionally biased region" description="Pro residues" evidence="1">
    <location>
        <begin position="448"/>
        <end position="460"/>
    </location>
</feature>
<feature type="compositionally biased region" description="Basic and acidic residues" evidence="1">
    <location>
        <begin position="94"/>
        <end position="105"/>
    </location>
</feature>
<feature type="compositionally biased region" description="Low complexity" evidence="1">
    <location>
        <begin position="256"/>
        <end position="268"/>
    </location>
</feature>
<gene>
    <name evidence="2" type="ORF">Adt_07893</name>
</gene>